<dbReference type="InterPro" id="IPR045863">
    <property type="entry name" value="CorA_TM1_TM2"/>
</dbReference>
<accession>A0A0S6UBE5</accession>
<sequence>MQRLLIFHPKQGLRENLPPGFQPRQSEEFTWLDLVQPAREELDLLADLFHFHPLAVEDCLHPHYRPGMAQYDEYAFLTLRCIQARQRSLTAALNVFLGPGFIVTVHQEELDFLNKIWHQYRQDPRLFAKGVDFILYSLLEPLTETFFAFFDRTEARIEYLEEEVFRQPTRRILNQVFTMRRQAIKLRKILGAQRDIINVLAYPEFNLVKPENRVFFLDIYNEMLRLIDQVETFHDLASSTLEIYLSLTSNRLNEIMKVLTVITTIMMPLSLIAGIYGMNFRYMPELEWRYGYFVVLGVMALLAGVMLHFFRRKGWF</sequence>
<evidence type="ECO:0000256" key="7">
    <source>
        <dbReference type="ARBA" id="ARBA00022989"/>
    </source>
</evidence>
<evidence type="ECO:0000256" key="10">
    <source>
        <dbReference type="ARBA" id="ARBA00034269"/>
    </source>
</evidence>
<keyword evidence="7 12" id="KW-1133">Transmembrane helix</keyword>
<evidence type="ECO:0000256" key="6">
    <source>
        <dbReference type="ARBA" id="ARBA00022842"/>
    </source>
</evidence>
<evidence type="ECO:0000256" key="11">
    <source>
        <dbReference type="ARBA" id="ARBA00045497"/>
    </source>
</evidence>
<dbReference type="Gene3D" id="1.20.58.340">
    <property type="entry name" value="Magnesium transport protein CorA, transmembrane region"/>
    <property type="match status" value="2"/>
</dbReference>
<evidence type="ECO:0000256" key="2">
    <source>
        <dbReference type="ARBA" id="ARBA00009765"/>
    </source>
</evidence>
<protein>
    <recommendedName>
        <fullName evidence="12">Magnesium transport protein CorA</fullName>
    </recommendedName>
</protein>
<dbReference type="PANTHER" id="PTHR46494:SF1">
    <property type="entry name" value="CORA FAMILY METAL ION TRANSPORTER (EUROFUNG)"/>
    <property type="match status" value="1"/>
</dbReference>
<gene>
    <name evidence="12" type="primary">corA</name>
    <name evidence="13" type="ORF">MTY_1390</name>
</gene>
<dbReference type="SUPFAM" id="SSF143865">
    <property type="entry name" value="CorA soluble domain-like"/>
    <property type="match status" value="1"/>
</dbReference>
<keyword evidence="4 12" id="KW-1003">Cell membrane</keyword>
<dbReference type="GO" id="GO:0015095">
    <property type="term" value="F:magnesium ion transmembrane transporter activity"/>
    <property type="evidence" value="ECO:0007669"/>
    <property type="project" value="UniProtKB-UniRule"/>
</dbReference>
<dbReference type="InterPro" id="IPR004488">
    <property type="entry name" value="Mg/Co-transport_prot_CorA"/>
</dbReference>
<dbReference type="NCBIfam" id="TIGR00383">
    <property type="entry name" value="corA"/>
    <property type="match status" value="1"/>
</dbReference>
<dbReference type="InterPro" id="IPR045861">
    <property type="entry name" value="CorA_cytoplasmic_dom"/>
</dbReference>
<evidence type="ECO:0000256" key="3">
    <source>
        <dbReference type="ARBA" id="ARBA00022448"/>
    </source>
</evidence>
<dbReference type="FunFam" id="1.20.58.340:FF:000004">
    <property type="entry name" value="Magnesium transport protein CorA"/>
    <property type="match status" value="1"/>
</dbReference>
<keyword evidence="3 12" id="KW-0813">Transport</keyword>
<keyword evidence="6 12" id="KW-0460">Magnesium</keyword>
<keyword evidence="8 12" id="KW-0406">Ion transport</keyword>
<feature type="transmembrane region" description="Helical" evidence="12">
    <location>
        <begin position="258"/>
        <end position="278"/>
    </location>
</feature>
<organism evidence="13">
    <name type="scientific">Moorella thermoacetica Y72</name>
    <dbReference type="NCBI Taxonomy" id="1325331"/>
    <lineage>
        <taxon>Bacteria</taxon>
        <taxon>Bacillati</taxon>
        <taxon>Bacillota</taxon>
        <taxon>Clostridia</taxon>
        <taxon>Neomoorellales</taxon>
        <taxon>Neomoorellaceae</taxon>
        <taxon>Neomoorella</taxon>
    </lineage>
</organism>
<name>A0A0S6UBE5_NEOTH</name>
<reference evidence="13" key="1">
    <citation type="journal article" date="2014" name="Gene">
        <title>Genome-guided analysis of transformation efficiency and carbon dioxide assimilation by Moorella thermoacetica Y72.</title>
        <authorList>
            <person name="Tsukahara K."/>
            <person name="Kita A."/>
            <person name="Nakashimada Y."/>
            <person name="Hoshino T."/>
            <person name="Murakami K."/>
        </authorList>
    </citation>
    <scope>NUCLEOTIDE SEQUENCE [LARGE SCALE GENOMIC DNA]</scope>
    <source>
        <strain evidence="13">Y72</strain>
    </source>
</reference>
<dbReference type="SUPFAM" id="SSF144083">
    <property type="entry name" value="Magnesium transport protein CorA, transmembrane region"/>
    <property type="match status" value="1"/>
</dbReference>
<dbReference type="GO" id="GO:0015087">
    <property type="term" value="F:cobalt ion transmembrane transporter activity"/>
    <property type="evidence" value="ECO:0007669"/>
    <property type="project" value="UniProtKB-UniRule"/>
</dbReference>
<dbReference type="Proteomes" id="UP000063718">
    <property type="component" value="Unassembled WGS sequence"/>
</dbReference>
<keyword evidence="5 12" id="KW-0812">Transmembrane</keyword>
<evidence type="ECO:0000256" key="1">
    <source>
        <dbReference type="ARBA" id="ARBA00004651"/>
    </source>
</evidence>
<comment type="function">
    <text evidence="11">Mediates influx of magnesium ions. Alternates between open and closed states. Activated by low cytoplasmic Mg(2+) levels. Inactive when cytoplasmic Mg(2+) levels are high.</text>
</comment>
<dbReference type="PANTHER" id="PTHR46494">
    <property type="entry name" value="CORA FAMILY METAL ION TRANSPORTER (EUROFUNG)"/>
    <property type="match status" value="1"/>
</dbReference>
<dbReference type="InterPro" id="IPR002523">
    <property type="entry name" value="MgTranspt_CorA/ZnTranspt_ZntB"/>
</dbReference>
<dbReference type="Pfam" id="PF01544">
    <property type="entry name" value="CorA"/>
    <property type="match status" value="1"/>
</dbReference>
<evidence type="ECO:0000313" key="13">
    <source>
        <dbReference type="EMBL" id="GAF26053.1"/>
    </source>
</evidence>
<dbReference type="GO" id="GO:0050897">
    <property type="term" value="F:cobalt ion binding"/>
    <property type="evidence" value="ECO:0007669"/>
    <property type="project" value="TreeGrafter"/>
</dbReference>
<evidence type="ECO:0000256" key="8">
    <source>
        <dbReference type="ARBA" id="ARBA00023065"/>
    </source>
</evidence>
<feature type="transmembrane region" description="Helical" evidence="12">
    <location>
        <begin position="290"/>
        <end position="310"/>
    </location>
</feature>
<dbReference type="GO" id="GO:0005886">
    <property type="term" value="C:plasma membrane"/>
    <property type="evidence" value="ECO:0007669"/>
    <property type="project" value="UniProtKB-SubCell"/>
</dbReference>
<evidence type="ECO:0000256" key="9">
    <source>
        <dbReference type="ARBA" id="ARBA00023136"/>
    </source>
</evidence>
<dbReference type="EMBL" id="DF238840">
    <property type="protein sequence ID" value="GAF26053.1"/>
    <property type="molecule type" value="Genomic_DNA"/>
</dbReference>
<keyword evidence="9 12" id="KW-0472">Membrane</keyword>
<comment type="catalytic activity">
    <reaction evidence="10">
        <text>Mg(2+)(in) = Mg(2+)(out)</text>
        <dbReference type="Rhea" id="RHEA:29827"/>
        <dbReference type="ChEBI" id="CHEBI:18420"/>
    </reaction>
</comment>
<dbReference type="GO" id="GO:0000287">
    <property type="term" value="F:magnesium ion binding"/>
    <property type="evidence" value="ECO:0007669"/>
    <property type="project" value="TreeGrafter"/>
</dbReference>
<dbReference type="AlphaFoldDB" id="A0A0S6UBE5"/>
<dbReference type="Gene3D" id="3.30.460.20">
    <property type="entry name" value="CorA soluble domain-like"/>
    <property type="match status" value="1"/>
</dbReference>
<evidence type="ECO:0000256" key="5">
    <source>
        <dbReference type="ARBA" id="ARBA00022692"/>
    </source>
</evidence>
<evidence type="ECO:0000256" key="4">
    <source>
        <dbReference type="ARBA" id="ARBA00022475"/>
    </source>
</evidence>
<dbReference type="RefSeq" id="WP_025773785.1">
    <property type="nucleotide sequence ID" value="NZ_DF238840.1"/>
</dbReference>
<dbReference type="CDD" id="cd12822">
    <property type="entry name" value="TmCorA-like"/>
    <property type="match status" value="1"/>
</dbReference>
<proteinExistence type="inferred from homology"/>
<evidence type="ECO:0000256" key="12">
    <source>
        <dbReference type="RuleBase" id="RU362010"/>
    </source>
</evidence>
<comment type="similarity">
    <text evidence="2 12">Belongs to the CorA metal ion transporter (MIT) (TC 1.A.35) family.</text>
</comment>
<comment type="subcellular location">
    <subcellularLocation>
        <location evidence="1">Cell membrane</location>
        <topology evidence="1">Multi-pass membrane protein</topology>
    </subcellularLocation>
    <subcellularLocation>
        <location evidence="12">Membrane</location>
        <topology evidence="12">Multi-pass membrane protein</topology>
    </subcellularLocation>
</comment>